<protein>
    <submittedName>
        <fullName evidence="2">Pilus assembly protein</fullName>
    </submittedName>
</protein>
<sequence length="254" mass="27947">MLARLNLRSRLRAAGLHLLVSAAFATLAATLVFDLWYPDAYRLLAGGRDLFLLVVSVDVVLGPLLTFAVFNPAKGWPHLRRDLAVIGLLQLGALLYGLHTVYIARPVALVFEVDRLRVVAADAVYTPELPQALPQYRSLPLTGPWLLAARAARPGEERNQALFMALGGADTGQRPLFWQPYSEARDRVLARSRPVAVLLAHDPAHSADLATRLRAFKLDPQQARFLPVIARGDWVALLRPNGEVAGFAPYDGFF</sequence>
<dbReference type="EMBL" id="CP035503">
    <property type="protein sequence ID" value="QDL35935.1"/>
    <property type="molecule type" value="Genomic_DNA"/>
</dbReference>
<keyword evidence="1" id="KW-0472">Membrane</keyword>
<gene>
    <name evidence="2" type="ORF">EUB48_00490</name>
</gene>
<proteinExistence type="predicted"/>
<keyword evidence="1" id="KW-0812">Transmembrane</keyword>
<dbReference type="AlphaFoldDB" id="A0A515D699"/>
<dbReference type="NCBIfam" id="NF041437">
    <property type="entry name" value="TfpZ"/>
    <property type="match status" value="1"/>
</dbReference>
<organism evidence="2 3">
    <name type="scientific">Rhodoferax sediminis</name>
    <dbReference type="NCBI Taxonomy" id="2509614"/>
    <lineage>
        <taxon>Bacteria</taxon>
        <taxon>Pseudomonadati</taxon>
        <taxon>Pseudomonadota</taxon>
        <taxon>Betaproteobacteria</taxon>
        <taxon>Burkholderiales</taxon>
        <taxon>Comamonadaceae</taxon>
        <taxon>Rhodoferax</taxon>
    </lineage>
</organism>
<dbReference type="InterPro" id="IPR047814">
    <property type="entry name" value="TfpX/TfpZ-like"/>
</dbReference>
<name>A0A515D699_9BURK</name>
<dbReference type="Proteomes" id="UP000316798">
    <property type="component" value="Chromosome"/>
</dbReference>
<dbReference type="RefSeq" id="WP_142817035.1">
    <property type="nucleotide sequence ID" value="NZ_CP035503.1"/>
</dbReference>
<feature type="transmembrane region" description="Helical" evidence="1">
    <location>
        <begin position="83"/>
        <end position="104"/>
    </location>
</feature>
<dbReference type="KEGG" id="rhf:EUB48_00490"/>
<feature type="transmembrane region" description="Helical" evidence="1">
    <location>
        <begin position="52"/>
        <end position="71"/>
    </location>
</feature>
<evidence type="ECO:0000313" key="2">
    <source>
        <dbReference type="EMBL" id="QDL35935.1"/>
    </source>
</evidence>
<evidence type="ECO:0000313" key="3">
    <source>
        <dbReference type="Proteomes" id="UP000316798"/>
    </source>
</evidence>
<reference evidence="2 3" key="1">
    <citation type="submission" date="2019-01" db="EMBL/GenBank/DDBJ databases">
        <title>Genomic insights into a novel species Rhodoferax sp.</title>
        <authorList>
            <person name="Jin L."/>
        </authorList>
    </citation>
    <scope>NUCLEOTIDE SEQUENCE [LARGE SCALE GENOMIC DNA]</scope>
    <source>
        <strain evidence="2 3">CHu59-6-5</strain>
    </source>
</reference>
<dbReference type="OrthoDB" id="8613597at2"/>
<accession>A0A515D699</accession>
<keyword evidence="3" id="KW-1185">Reference proteome</keyword>
<keyword evidence="1" id="KW-1133">Transmembrane helix</keyword>
<evidence type="ECO:0000256" key="1">
    <source>
        <dbReference type="SAM" id="Phobius"/>
    </source>
</evidence>